<dbReference type="GeneID" id="39983209"/>
<sequence>MSDNDIEKIQRLTVPRGAIRPKLQPVPVSDYRSVVRQIERRDRRDRARAAIAAEMREEEAARRVCYQRFWVGLLCSLLLLAITMALMYSPLCQNAAVAFLKFMRELLGL</sequence>
<keyword evidence="1" id="KW-0812">Transmembrane</keyword>
<keyword evidence="1" id="KW-1133">Transmembrane helix</keyword>
<feature type="transmembrane region" description="Helical" evidence="1">
    <location>
        <begin position="69"/>
        <end position="88"/>
    </location>
</feature>
<organism evidence="2 3">
    <name type="scientific">Trypanosoma theileri</name>
    <dbReference type="NCBI Taxonomy" id="67003"/>
    <lineage>
        <taxon>Eukaryota</taxon>
        <taxon>Discoba</taxon>
        <taxon>Euglenozoa</taxon>
        <taxon>Kinetoplastea</taxon>
        <taxon>Metakinetoplastina</taxon>
        <taxon>Trypanosomatida</taxon>
        <taxon>Trypanosomatidae</taxon>
        <taxon>Trypanosoma</taxon>
    </lineage>
</organism>
<evidence type="ECO:0008006" key="4">
    <source>
        <dbReference type="Google" id="ProtNLM"/>
    </source>
</evidence>
<accession>A0A1X0P387</accession>
<dbReference type="EMBL" id="NBCO01000006">
    <property type="protein sequence ID" value="ORC91387.1"/>
    <property type="molecule type" value="Genomic_DNA"/>
</dbReference>
<proteinExistence type="predicted"/>
<evidence type="ECO:0000313" key="2">
    <source>
        <dbReference type="EMBL" id="ORC91387.1"/>
    </source>
</evidence>
<keyword evidence="3" id="KW-1185">Reference proteome</keyword>
<dbReference type="RefSeq" id="XP_028885453.1">
    <property type="nucleotide sequence ID" value="XM_029023429.1"/>
</dbReference>
<evidence type="ECO:0000256" key="1">
    <source>
        <dbReference type="SAM" id="Phobius"/>
    </source>
</evidence>
<dbReference type="VEuPathDB" id="TriTrypDB:TM35_000063920"/>
<dbReference type="Proteomes" id="UP000192257">
    <property type="component" value="Unassembled WGS sequence"/>
</dbReference>
<dbReference type="OrthoDB" id="10377749at2759"/>
<comment type="caution">
    <text evidence="2">The sequence shown here is derived from an EMBL/GenBank/DDBJ whole genome shotgun (WGS) entry which is preliminary data.</text>
</comment>
<protein>
    <recommendedName>
        <fullName evidence="4">Transmembrane protein</fullName>
    </recommendedName>
</protein>
<dbReference type="AlphaFoldDB" id="A0A1X0P387"/>
<name>A0A1X0P387_9TRYP</name>
<gene>
    <name evidence="2" type="ORF">TM35_000063920</name>
</gene>
<reference evidence="2 3" key="1">
    <citation type="submission" date="2017-03" db="EMBL/GenBank/DDBJ databases">
        <title>An alternative strategy for trypanosome survival in the mammalian bloodstream revealed through genome and transcriptome analysis of the ubiquitous bovine parasite Trypanosoma (Megatrypanum) theileri.</title>
        <authorList>
            <person name="Kelly S."/>
            <person name="Ivens A."/>
            <person name="Mott A."/>
            <person name="O'Neill E."/>
            <person name="Emms D."/>
            <person name="Macleod O."/>
            <person name="Voorheis P."/>
            <person name="Matthews J."/>
            <person name="Matthews K."/>
            <person name="Carrington M."/>
        </authorList>
    </citation>
    <scope>NUCLEOTIDE SEQUENCE [LARGE SCALE GENOMIC DNA]</scope>
    <source>
        <strain evidence="2">Edinburgh</strain>
    </source>
</reference>
<keyword evidence="1" id="KW-0472">Membrane</keyword>
<evidence type="ECO:0000313" key="3">
    <source>
        <dbReference type="Proteomes" id="UP000192257"/>
    </source>
</evidence>